<feature type="domain" description="KaiC-like" evidence="1">
    <location>
        <begin position="2"/>
        <end position="186"/>
    </location>
</feature>
<evidence type="ECO:0000313" key="2">
    <source>
        <dbReference type="EMBL" id="KPV51569.1"/>
    </source>
</evidence>
<dbReference type="Pfam" id="PF06745">
    <property type="entry name" value="ATPase"/>
    <property type="match status" value="1"/>
</dbReference>
<dbReference type="AlphaFoldDB" id="A0A0P9HAY4"/>
<reference evidence="2 3" key="1">
    <citation type="submission" date="2015-09" db="EMBL/GenBank/DDBJ databases">
        <title>Draft genome sequence of Kouleothrix aurantiaca JCM 19913.</title>
        <authorList>
            <person name="Hemp J."/>
        </authorList>
    </citation>
    <scope>NUCLEOTIDE SEQUENCE [LARGE SCALE GENOMIC DNA]</scope>
    <source>
        <strain evidence="2 3">COM-B</strain>
    </source>
</reference>
<dbReference type="SUPFAM" id="SSF52540">
    <property type="entry name" value="P-loop containing nucleoside triphosphate hydrolases"/>
    <property type="match status" value="1"/>
</dbReference>
<keyword evidence="3" id="KW-1185">Reference proteome</keyword>
<gene>
    <name evidence="2" type="ORF">SE17_20445</name>
</gene>
<dbReference type="InterPro" id="IPR051347">
    <property type="entry name" value="Circadian_clock_KaiC-rel"/>
</dbReference>
<dbReference type="PANTHER" id="PTHR42926">
    <property type="match status" value="1"/>
</dbReference>
<evidence type="ECO:0000259" key="1">
    <source>
        <dbReference type="Pfam" id="PF06745"/>
    </source>
</evidence>
<protein>
    <recommendedName>
        <fullName evidence="1">KaiC-like domain-containing protein</fullName>
    </recommendedName>
</protein>
<dbReference type="InterPro" id="IPR027417">
    <property type="entry name" value="P-loop_NTPase"/>
</dbReference>
<organism evidence="2 3">
    <name type="scientific">Kouleothrix aurantiaca</name>
    <dbReference type="NCBI Taxonomy" id="186479"/>
    <lineage>
        <taxon>Bacteria</taxon>
        <taxon>Bacillati</taxon>
        <taxon>Chloroflexota</taxon>
        <taxon>Chloroflexia</taxon>
        <taxon>Chloroflexales</taxon>
        <taxon>Roseiflexineae</taxon>
        <taxon>Roseiflexaceae</taxon>
        <taxon>Kouleothrix</taxon>
    </lineage>
</organism>
<dbReference type="Gene3D" id="3.40.50.300">
    <property type="entry name" value="P-loop containing nucleotide triphosphate hydrolases"/>
    <property type="match status" value="1"/>
</dbReference>
<dbReference type="InterPro" id="IPR014774">
    <property type="entry name" value="KaiC-like_dom"/>
</dbReference>
<comment type="caution">
    <text evidence="2">The sequence shown here is derived from an EMBL/GenBank/DDBJ whole genome shotgun (WGS) entry which is preliminary data.</text>
</comment>
<evidence type="ECO:0000313" key="3">
    <source>
        <dbReference type="Proteomes" id="UP000050509"/>
    </source>
</evidence>
<dbReference type="PANTHER" id="PTHR42926:SF1">
    <property type="entry name" value="CIRCADIAN CLOCK OSCILLATOR PROTEIN KAIC 1"/>
    <property type="match status" value="1"/>
</dbReference>
<accession>A0A0P9HAY4</accession>
<feature type="non-terminal residue" evidence="2">
    <location>
        <position position="1"/>
    </location>
</feature>
<dbReference type="Proteomes" id="UP000050509">
    <property type="component" value="Unassembled WGS sequence"/>
</dbReference>
<proteinExistence type="predicted"/>
<sequence>TLGLHWALAQAETAAASVFVSFAEHSEQLVRKAAALGLDLQRALDDGSVRIVRFRAADINPDYVTSVLLRELAAAEVHRLVIDDISVLLHELGERTRDYLGALNELVYGAHATGMYLHEIAAFDGLRVDLANSPLAVLGDNVIVMQQYEVAGALRRILAVLRMRLSFFDHTLRELVLDEAGIHITALDASLLRMLATSAKRRGLQAA</sequence>
<dbReference type="EMBL" id="LJCR01000861">
    <property type="protein sequence ID" value="KPV51569.1"/>
    <property type="molecule type" value="Genomic_DNA"/>
</dbReference>
<name>A0A0P9HAY4_9CHLR</name>